<gene>
    <name evidence="1" type="ORF">CARN2_0529</name>
</gene>
<evidence type="ECO:0000313" key="1">
    <source>
        <dbReference type="EMBL" id="CBH95142.1"/>
    </source>
</evidence>
<comment type="caution">
    <text evidence="1">The sequence shown here is derived from an EMBL/GenBank/DDBJ whole genome shotgun (WGS) entry which is preliminary data.</text>
</comment>
<sequence length="263" mass="26237">MSWNHSRAALGAVLPLTLLLAACGGGASTQYQGSILNGTVLMGAGQPVNSNGAGTVCLYAVTNGQGNPINTAVSPPANLGTNLTSFNTCNIPIAANGTFSANLTSYYGPVLIQVAGGSYTNVANGAATSLANLASTNASLQAMVQIGGGGTVNAVVTPLTTVATAMITPNSGLTMANYAAASAKVASEFQLGGLNINAMPASGDAYDMALKGVQEYLAVAPASTDDPNANNLLTWNLTASPVASDYTTAYNAINGTALTFTFN</sequence>
<proteinExistence type="predicted"/>
<name>E6PJP1_9ZZZZ</name>
<reference evidence="1" key="1">
    <citation type="submission" date="2009-10" db="EMBL/GenBank/DDBJ databases">
        <title>Diversity of trophic interactions inside an arsenic-rich microbial ecosystem.</title>
        <authorList>
            <person name="Bertin P.N."/>
            <person name="Heinrich-Salmeron A."/>
            <person name="Pelletier E."/>
            <person name="Goulhen-Chollet F."/>
            <person name="Arsene-Ploetze F."/>
            <person name="Gallien S."/>
            <person name="Calteau A."/>
            <person name="Vallenet D."/>
            <person name="Casiot C."/>
            <person name="Chane-Woon-Ming B."/>
            <person name="Giloteaux L."/>
            <person name="Barakat M."/>
            <person name="Bonnefoy V."/>
            <person name="Bruneel O."/>
            <person name="Chandler M."/>
            <person name="Cleiss J."/>
            <person name="Duran R."/>
            <person name="Elbaz-Poulichet F."/>
            <person name="Fonknechten N."/>
            <person name="Lauga B."/>
            <person name="Mornico D."/>
            <person name="Ortet P."/>
            <person name="Schaeffer C."/>
            <person name="Siguier P."/>
            <person name="Alexander Thil Smith A."/>
            <person name="Van Dorsselaer A."/>
            <person name="Weissenbach J."/>
            <person name="Medigue C."/>
            <person name="Le Paslier D."/>
        </authorList>
    </citation>
    <scope>NUCLEOTIDE SEQUENCE</scope>
</reference>
<dbReference type="AlphaFoldDB" id="E6PJP1"/>
<organism evidence="1">
    <name type="scientific">mine drainage metagenome</name>
    <dbReference type="NCBI Taxonomy" id="410659"/>
    <lineage>
        <taxon>unclassified sequences</taxon>
        <taxon>metagenomes</taxon>
        <taxon>ecological metagenomes</taxon>
    </lineage>
</organism>
<evidence type="ECO:0008006" key="2">
    <source>
        <dbReference type="Google" id="ProtNLM"/>
    </source>
</evidence>
<dbReference type="EMBL" id="CABM01000001">
    <property type="protein sequence ID" value="CBH95142.1"/>
    <property type="molecule type" value="Genomic_DNA"/>
</dbReference>
<dbReference type="PROSITE" id="PS51257">
    <property type="entry name" value="PROKAR_LIPOPROTEIN"/>
    <property type="match status" value="1"/>
</dbReference>
<protein>
    <recommendedName>
        <fullName evidence="2">Lipoprotein</fullName>
    </recommendedName>
</protein>
<accession>E6PJP1</accession>